<dbReference type="Gene3D" id="3.90.226.10">
    <property type="entry name" value="2-enoyl-CoA Hydratase, Chain A, domain 1"/>
    <property type="match status" value="1"/>
</dbReference>
<dbReference type="PANTHER" id="PTHR42964:SF1">
    <property type="entry name" value="POLYKETIDE BIOSYNTHESIS ENOYL-COA HYDRATASE PKSH-RELATED"/>
    <property type="match status" value="1"/>
</dbReference>
<dbReference type="RefSeq" id="WP_304561623.1">
    <property type="nucleotide sequence ID" value="NZ_JAUQSZ010000008.1"/>
</dbReference>
<comment type="caution">
    <text evidence="2">The sequence shown here is derived from an EMBL/GenBank/DDBJ whole genome shotgun (WGS) entry which is preliminary data.</text>
</comment>
<gene>
    <name evidence="2" type="ORF">Q5H94_12605</name>
</gene>
<dbReference type="EMBL" id="JAUQSZ010000008">
    <property type="protein sequence ID" value="MDO7843167.1"/>
    <property type="molecule type" value="Genomic_DNA"/>
</dbReference>
<dbReference type="PANTHER" id="PTHR42964">
    <property type="entry name" value="ENOYL-COA HYDRATASE"/>
    <property type="match status" value="1"/>
</dbReference>
<evidence type="ECO:0000313" key="2">
    <source>
        <dbReference type="EMBL" id="MDO7843167.1"/>
    </source>
</evidence>
<keyword evidence="3" id="KW-1185">Reference proteome</keyword>
<comment type="similarity">
    <text evidence="1">Belongs to the enoyl-CoA hydratase/isomerase family.</text>
</comment>
<dbReference type="CDD" id="cd06558">
    <property type="entry name" value="crotonase-like"/>
    <property type="match status" value="1"/>
</dbReference>
<dbReference type="Proteomes" id="UP001176468">
    <property type="component" value="Unassembled WGS sequence"/>
</dbReference>
<name>A0ABT9A134_9SPHN</name>
<proteinExistence type="inferred from homology"/>
<organism evidence="2 3">
    <name type="scientific">Sphingomonas immobilis</name>
    <dbReference type="NCBI Taxonomy" id="3063997"/>
    <lineage>
        <taxon>Bacteria</taxon>
        <taxon>Pseudomonadati</taxon>
        <taxon>Pseudomonadota</taxon>
        <taxon>Alphaproteobacteria</taxon>
        <taxon>Sphingomonadales</taxon>
        <taxon>Sphingomonadaceae</taxon>
        <taxon>Sphingomonas</taxon>
    </lineage>
</organism>
<sequence>MSEPHIIVDREGSLGRIILNRPDARNPLDKNSSAGVLAGLRSHFADPAVRSVVISGAGDAFCAGGDLKQMAAFGEMSPVEAWSWPSAIVEAHKLMLAADKPVIAAVNGPASAGGMGLAGMCDIIVAVDGAKFAVPEVKVGLFPMIIVAHLARAIPRKILLEMMLTGDPIDAAEGHRLGFVNKVATDRDDMWRIVGDYARRFEKVAPTAVALGRRAFTLLSDMPASQALDAAQFFNLPFFFGDDMKEGATAFLEKRKPNWSPYGGDPE</sequence>
<dbReference type="SUPFAM" id="SSF52096">
    <property type="entry name" value="ClpP/crotonase"/>
    <property type="match status" value="1"/>
</dbReference>
<evidence type="ECO:0000313" key="3">
    <source>
        <dbReference type="Proteomes" id="UP001176468"/>
    </source>
</evidence>
<dbReference type="InterPro" id="IPR051683">
    <property type="entry name" value="Enoyl-CoA_Hydratase/Isomerase"/>
</dbReference>
<reference evidence="2" key="1">
    <citation type="submission" date="2023-07" db="EMBL/GenBank/DDBJ databases">
        <authorList>
            <person name="Kim M.K."/>
        </authorList>
    </citation>
    <scope>NUCLEOTIDE SEQUENCE</scope>
    <source>
        <strain evidence="2">CA1-15</strain>
    </source>
</reference>
<dbReference type="Pfam" id="PF00378">
    <property type="entry name" value="ECH_1"/>
    <property type="match status" value="1"/>
</dbReference>
<protein>
    <submittedName>
        <fullName evidence="2">Enoyl-CoA hydratase-related protein</fullName>
    </submittedName>
</protein>
<accession>A0ABT9A134</accession>
<dbReference type="InterPro" id="IPR001753">
    <property type="entry name" value="Enoyl-CoA_hydra/iso"/>
</dbReference>
<evidence type="ECO:0000256" key="1">
    <source>
        <dbReference type="ARBA" id="ARBA00005254"/>
    </source>
</evidence>
<dbReference type="InterPro" id="IPR029045">
    <property type="entry name" value="ClpP/crotonase-like_dom_sf"/>
</dbReference>